<evidence type="ECO:0000256" key="5">
    <source>
        <dbReference type="ARBA" id="ARBA00023136"/>
    </source>
</evidence>
<evidence type="ECO:0000313" key="7">
    <source>
        <dbReference type="Proteomes" id="UP000243459"/>
    </source>
</evidence>
<dbReference type="InterPro" id="IPR007749">
    <property type="entry name" value="DUF677"/>
</dbReference>
<evidence type="ECO:0000256" key="1">
    <source>
        <dbReference type="ARBA" id="ARBA00004370"/>
    </source>
</evidence>
<dbReference type="Proteomes" id="UP000243459">
    <property type="component" value="Chromosome 9"/>
</dbReference>
<evidence type="ECO:0000256" key="4">
    <source>
        <dbReference type="ARBA" id="ARBA00022989"/>
    </source>
</evidence>
<keyword evidence="3" id="KW-0812">Transmembrane</keyword>
<dbReference type="EMBL" id="CM007389">
    <property type="protein sequence ID" value="ONK57434.1"/>
    <property type="molecule type" value="Genomic_DNA"/>
</dbReference>
<evidence type="ECO:0000256" key="2">
    <source>
        <dbReference type="ARBA" id="ARBA00009074"/>
    </source>
</evidence>
<dbReference type="GO" id="GO:0016020">
    <property type="term" value="C:membrane"/>
    <property type="evidence" value="ECO:0007669"/>
    <property type="project" value="UniProtKB-SubCell"/>
</dbReference>
<accession>A0A5P1E475</accession>
<dbReference type="Gramene" id="ONK57434">
    <property type="protein sequence ID" value="ONK57434"/>
    <property type="gene ID" value="A4U43_C09F480"/>
</dbReference>
<reference evidence="7" key="1">
    <citation type="journal article" date="2017" name="Nat. Commun.">
        <title>The asparagus genome sheds light on the origin and evolution of a young Y chromosome.</title>
        <authorList>
            <person name="Harkess A."/>
            <person name="Zhou J."/>
            <person name="Xu C."/>
            <person name="Bowers J.E."/>
            <person name="Van der Hulst R."/>
            <person name="Ayyampalayam S."/>
            <person name="Mercati F."/>
            <person name="Riccardi P."/>
            <person name="McKain M.R."/>
            <person name="Kakrana A."/>
            <person name="Tang H."/>
            <person name="Ray J."/>
            <person name="Groenendijk J."/>
            <person name="Arikit S."/>
            <person name="Mathioni S.M."/>
            <person name="Nakano M."/>
            <person name="Shan H."/>
            <person name="Telgmann-Rauber A."/>
            <person name="Kanno A."/>
            <person name="Yue Z."/>
            <person name="Chen H."/>
            <person name="Li W."/>
            <person name="Chen Y."/>
            <person name="Xu X."/>
            <person name="Zhang Y."/>
            <person name="Luo S."/>
            <person name="Chen H."/>
            <person name="Gao J."/>
            <person name="Mao Z."/>
            <person name="Pires J.C."/>
            <person name="Luo M."/>
            <person name="Kudrna D."/>
            <person name="Wing R.A."/>
            <person name="Meyers B.C."/>
            <person name="Yi K."/>
            <person name="Kong H."/>
            <person name="Lavrijsen P."/>
            <person name="Sunseri F."/>
            <person name="Falavigna A."/>
            <person name="Ye Y."/>
            <person name="Leebens-Mack J.H."/>
            <person name="Chen G."/>
        </authorList>
    </citation>
    <scope>NUCLEOTIDE SEQUENCE [LARGE SCALE GENOMIC DNA]</scope>
    <source>
        <strain evidence="7">cv. DH0086</strain>
    </source>
</reference>
<protein>
    <submittedName>
        <fullName evidence="6">Uncharacterized protein</fullName>
    </submittedName>
</protein>
<comment type="similarity">
    <text evidence="2">Belongs to the UPF0496 family.</text>
</comment>
<evidence type="ECO:0000256" key="3">
    <source>
        <dbReference type="ARBA" id="ARBA00022692"/>
    </source>
</evidence>
<keyword evidence="7" id="KW-1185">Reference proteome</keyword>
<dbReference type="AlphaFoldDB" id="A0A5P1E475"/>
<gene>
    <name evidence="6" type="ORF">A4U43_C09F480</name>
</gene>
<comment type="subcellular location">
    <subcellularLocation>
        <location evidence="1">Membrane</location>
    </subcellularLocation>
</comment>
<keyword evidence="4" id="KW-1133">Transmembrane helix</keyword>
<name>A0A5P1E475_ASPOF</name>
<evidence type="ECO:0000313" key="6">
    <source>
        <dbReference type="EMBL" id="ONK57434.1"/>
    </source>
</evidence>
<sequence length="125" mass="13593">MLGRARRGRPRAGAAGLAAATSDPIGVRWGSGLSIPCGRNLLRTRRGASKEMVLSHAGGVVGAAENSAGFVAEEEAETVRFAVEEMRRMLEGFMRSVEELGEQADRCSRDIRRARTVVLQRIIRQ</sequence>
<keyword evidence="5" id="KW-0472">Membrane</keyword>
<dbReference type="Pfam" id="PF05055">
    <property type="entry name" value="DUF677"/>
    <property type="match status" value="1"/>
</dbReference>
<organism evidence="6 7">
    <name type="scientific">Asparagus officinalis</name>
    <name type="common">Garden asparagus</name>
    <dbReference type="NCBI Taxonomy" id="4686"/>
    <lineage>
        <taxon>Eukaryota</taxon>
        <taxon>Viridiplantae</taxon>
        <taxon>Streptophyta</taxon>
        <taxon>Embryophyta</taxon>
        <taxon>Tracheophyta</taxon>
        <taxon>Spermatophyta</taxon>
        <taxon>Magnoliopsida</taxon>
        <taxon>Liliopsida</taxon>
        <taxon>Asparagales</taxon>
        <taxon>Asparagaceae</taxon>
        <taxon>Asparagoideae</taxon>
        <taxon>Asparagus</taxon>
    </lineage>
</organism>
<proteinExistence type="inferred from homology"/>